<feature type="active site" evidence="13">
    <location>
        <position position="7"/>
    </location>
</feature>
<comment type="subunit">
    <text evidence="13">Homodimer which binds Holliday junction (HJ) DNA. The HJ becomes 2-fold symmetrical on binding to RuvC with unstacked arms; it has a different conformation from HJ DNA in complex with RuvA. In the full resolvosome a probable DNA-RuvA(4)-RuvB(12)-RuvC(2) complex forms which resolves the HJ.</text>
</comment>
<name>A0A5B8XMI9_9DELT</name>
<organism evidence="15 16">
    <name type="scientific">Microvenator marinus</name>
    <dbReference type="NCBI Taxonomy" id="2600177"/>
    <lineage>
        <taxon>Bacteria</taxon>
        <taxon>Deltaproteobacteria</taxon>
        <taxon>Bradymonadales</taxon>
        <taxon>Microvenatoraceae</taxon>
        <taxon>Microvenator</taxon>
    </lineage>
</organism>
<dbReference type="HAMAP" id="MF_00034">
    <property type="entry name" value="RuvC"/>
    <property type="match status" value="1"/>
</dbReference>
<sequence>MRVIGIDPGSRYTGFGVVEKVGQELKHVASGRINASARTLSFGARLSLIYAGLDDVIAEYLPEHSAIESIFAAKNVSSTIKLGQARGVALLVLEHRGLSPTEYSPAEVKNNVTGHGRASKASVDIMIRRLLKLPDEANISEDAADALAVALCHCQLIGFKQKLESPNRS</sequence>
<evidence type="ECO:0000256" key="13">
    <source>
        <dbReference type="HAMAP-Rule" id="MF_00034"/>
    </source>
</evidence>
<dbReference type="InterPro" id="IPR002176">
    <property type="entry name" value="X-over_junc_endoDNase_RuvC"/>
</dbReference>
<dbReference type="GO" id="GO:0005737">
    <property type="term" value="C:cytoplasm"/>
    <property type="evidence" value="ECO:0007669"/>
    <property type="project" value="UniProtKB-SubCell"/>
</dbReference>
<dbReference type="GO" id="GO:0000287">
    <property type="term" value="F:magnesium ion binding"/>
    <property type="evidence" value="ECO:0007669"/>
    <property type="project" value="UniProtKB-UniRule"/>
</dbReference>
<dbReference type="FunFam" id="3.30.420.10:FF:000002">
    <property type="entry name" value="Crossover junction endodeoxyribonuclease RuvC"/>
    <property type="match status" value="1"/>
</dbReference>
<dbReference type="GO" id="GO:0006281">
    <property type="term" value="P:DNA repair"/>
    <property type="evidence" value="ECO:0007669"/>
    <property type="project" value="UniProtKB-UniRule"/>
</dbReference>
<accession>A0A5B8XMI9</accession>
<evidence type="ECO:0000256" key="6">
    <source>
        <dbReference type="ARBA" id="ARBA00022763"/>
    </source>
</evidence>
<dbReference type="Pfam" id="PF02075">
    <property type="entry name" value="RuvC"/>
    <property type="match status" value="1"/>
</dbReference>
<feature type="binding site" evidence="13">
    <location>
        <position position="68"/>
    </location>
    <ligand>
        <name>Mg(2+)</name>
        <dbReference type="ChEBI" id="CHEBI:18420"/>
        <label>2</label>
    </ligand>
</feature>
<evidence type="ECO:0000256" key="3">
    <source>
        <dbReference type="ARBA" id="ARBA00022722"/>
    </source>
</evidence>
<dbReference type="EC" id="3.1.21.10" evidence="13 14"/>
<dbReference type="Gene3D" id="3.30.420.10">
    <property type="entry name" value="Ribonuclease H-like superfamily/Ribonuclease H"/>
    <property type="match status" value="1"/>
</dbReference>
<dbReference type="GO" id="GO:0003677">
    <property type="term" value="F:DNA binding"/>
    <property type="evidence" value="ECO:0007669"/>
    <property type="project" value="UniProtKB-KW"/>
</dbReference>
<evidence type="ECO:0000313" key="15">
    <source>
        <dbReference type="EMBL" id="QED26208.1"/>
    </source>
</evidence>
<keyword evidence="16" id="KW-1185">Reference proteome</keyword>
<keyword evidence="7 13" id="KW-0378">Hydrolase</keyword>
<evidence type="ECO:0000256" key="2">
    <source>
        <dbReference type="ARBA" id="ARBA00022490"/>
    </source>
</evidence>
<dbReference type="GO" id="GO:0006310">
    <property type="term" value="P:DNA recombination"/>
    <property type="evidence" value="ECO:0007669"/>
    <property type="project" value="UniProtKB-UniRule"/>
</dbReference>
<keyword evidence="9 13" id="KW-0238">DNA-binding</keyword>
<evidence type="ECO:0000256" key="4">
    <source>
        <dbReference type="ARBA" id="ARBA00022723"/>
    </source>
</evidence>
<keyword evidence="3 13" id="KW-0540">Nuclease</keyword>
<evidence type="ECO:0000256" key="10">
    <source>
        <dbReference type="ARBA" id="ARBA00023172"/>
    </source>
</evidence>
<keyword evidence="6 13" id="KW-0227">DNA damage</keyword>
<evidence type="ECO:0000256" key="12">
    <source>
        <dbReference type="ARBA" id="ARBA00029354"/>
    </source>
</evidence>
<comment type="similarity">
    <text evidence="1 13">Belongs to the RuvC family.</text>
</comment>
<evidence type="ECO:0000256" key="9">
    <source>
        <dbReference type="ARBA" id="ARBA00023125"/>
    </source>
</evidence>
<dbReference type="GO" id="GO:0048476">
    <property type="term" value="C:Holliday junction resolvase complex"/>
    <property type="evidence" value="ECO:0007669"/>
    <property type="project" value="UniProtKB-UniRule"/>
</dbReference>
<comment type="function">
    <text evidence="13">The RuvA-RuvB-RuvC complex processes Holliday junction (HJ) DNA during genetic recombination and DNA repair. Endonuclease that resolves HJ intermediates. Cleaves cruciform DNA by making single-stranded nicks across the HJ at symmetrical positions within the homologous arms, yielding a 5'-phosphate and a 3'-hydroxyl group; requires a central core of homology in the junction. The consensus cleavage sequence is 5'-(A/T)TT(C/G)-3'. Cleavage occurs on the 3'-side of the TT dinucleotide at the point of strand exchange. HJ branch migration catalyzed by RuvA-RuvB allows RuvC to scan DNA until it finds its consensus sequence, where it cleaves and resolves the cruciform DNA.</text>
</comment>
<evidence type="ECO:0000313" key="16">
    <source>
        <dbReference type="Proteomes" id="UP000321595"/>
    </source>
</evidence>
<keyword evidence="5 13" id="KW-0255">Endonuclease</keyword>
<gene>
    <name evidence="13 15" type="primary">ruvC</name>
    <name evidence="15" type="ORF">FRD01_02825</name>
</gene>
<feature type="binding site" evidence="13">
    <location>
        <position position="142"/>
    </location>
    <ligand>
        <name>Mg(2+)</name>
        <dbReference type="ChEBI" id="CHEBI:18420"/>
        <label>1</label>
    </ligand>
</feature>
<evidence type="ECO:0000256" key="7">
    <source>
        <dbReference type="ARBA" id="ARBA00022801"/>
    </source>
</evidence>
<keyword evidence="2 13" id="KW-0963">Cytoplasm</keyword>
<keyword evidence="8 13" id="KW-0460">Magnesium</keyword>
<protein>
    <recommendedName>
        <fullName evidence="13 14">Crossover junction endodeoxyribonuclease RuvC</fullName>
        <ecNumber evidence="13 14">3.1.21.10</ecNumber>
    </recommendedName>
    <alternativeName>
        <fullName evidence="13">Holliday junction nuclease RuvC</fullName>
    </alternativeName>
    <alternativeName>
        <fullName evidence="13">Holliday junction resolvase RuvC</fullName>
    </alternativeName>
</protein>
<dbReference type="OrthoDB" id="9805499at2"/>
<dbReference type="EMBL" id="CP042467">
    <property type="protein sequence ID" value="QED26208.1"/>
    <property type="molecule type" value="Genomic_DNA"/>
</dbReference>
<keyword evidence="11 13" id="KW-0234">DNA repair</keyword>
<proteinExistence type="inferred from homology"/>
<dbReference type="KEGG" id="bbae:FRD01_02825"/>
<evidence type="ECO:0000256" key="5">
    <source>
        <dbReference type="ARBA" id="ARBA00022759"/>
    </source>
</evidence>
<feature type="binding site" evidence="13">
    <location>
        <position position="7"/>
    </location>
    <ligand>
        <name>Mg(2+)</name>
        <dbReference type="ChEBI" id="CHEBI:18420"/>
        <label>1</label>
    </ligand>
</feature>
<dbReference type="PRINTS" id="PR00696">
    <property type="entry name" value="RSOLVASERUVC"/>
</dbReference>
<comment type="subcellular location">
    <subcellularLocation>
        <location evidence="13">Cytoplasm</location>
    </subcellularLocation>
</comment>
<dbReference type="NCBIfam" id="TIGR00228">
    <property type="entry name" value="ruvC"/>
    <property type="match status" value="1"/>
</dbReference>
<reference evidence="15 16" key="1">
    <citation type="submission" date="2019-08" db="EMBL/GenBank/DDBJ databases">
        <authorList>
            <person name="Liang Q."/>
        </authorList>
    </citation>
    <scope>NUCLEOTIDE SEQUENCE [LARGE SCALE GENOMIC DNA]</scope>
    <source>
        <strain evidence="15 16">V1718</strain>
    </source>
</reference>
<dbReference type="AlphaFoldDB" id="A0A5B8XMI9"/>
<dbReference type="GO" id="GO:0008821">
    <property type="term" value="F:crossover junction DNA endonuclease activity"/>
    <property type="evidence" value="ECO:0007669"/>
    <property type="project" value="UniProtKB-UniRule"/>
</dbReference>
<dbReference type="RefSeq" id="WP_146957455.1">
    <property type="nucleotide sequence ID" value="NZ_CP042467.1"/>
</dbReference>
<dbReference type="PANTHER" id="PTHR30194:SF3">
    <property type="entry name" value="CROSSOVER JUNCTION ENDODEOXYRIBONUCLEASE RUVC"/>
    <property type="match status" value="1"/>
</dbReference>
<evidence type="ECO:0000256" key="11">
    <source>
        <dbReference type="ARBA" id="ARBA00023204"/>
    </source>
</evidence>
<feature type="active site" evidence="13">
    <location>
        <position position="142"/>
    </location>
</feature>
<comment type="catalytic activity">
    <reaction evidence="12 13">
        <text>Endonucleolytic cleavage at a junction such as a reciprocal single-stranded crossover between two homologous DNA duplexes (Holliday junction).</text>
        <dbReference type="EC" id="3.1.21.10"/>
    </reaction>
</comment>
<evidence type="ECO:0000256" key="1">
    <source>
        <dbReference type="ARBA" id="ARBA00009518"/>
    </source>
</evidence>
<keyword evidence="4 13" id="KW-0479">Metal-binding</keyword>
<dbReference type="PANTHER" id="PTHR30194">
    <property type="entry name" value="CROSSOVER JUNCTION ENDODEOXYRIBONUCLEASE RUVC"/>
    <property type="match status" value="1"/>
</dbReference>
<evidence type="ECO:0000256" key="14">
    <source>
        <dbReference type="NCBIfam" id="TIGR00228"/>
    </source>
</evidence>
<dbReference type="CDD" id="cd16962">
    <property type="entry name" value="RuvC"/>
    <property type="match status" value="1"/>
</dbReference>
<dbReference type="InterPro" id="IPR036397">
    <property type="entry name" value="RNaseH_sf"/>
</dbReference>
<dbReference type="SUPFAM" id="SSF53098">
    <property type="entry name" value="Ribonuclease H-like"/>
    <property type="match status" value="1"/>
</dbReference>
<comment type="cofactor">
    <cofactor evidence="13">
        <name>Mg(2+)</name>
        <dbReference type="ChEBI" id="CHEBI:18420"/>
    </cofactor>
    <text evidence="13">Binds 2 Mg(2+) ion per subunit.</text>
</comment>
<dbReference type="Proteomes" id="UP000321595">
    <property type="component" value="Chromosome"/>
</dbReference>
<keyword evidence="10 13" id="KW-0233">DNA recombination</keyword>
<evidence type="ECO:0000256" key="8">
    <source>
        <dbReference type="ARBA" id="ARBA00022842"/>
    </source>
</evidence>
<dbReference type="InterPro" id="IPR012337">
    <property type="entry name" value="RNaseH-like_sf"/>
</dbReference>
<feature type="active site" evidence="13">
    <location>
        <position position="68"/>
    </location>
</feature>